<sequence length="182" mass="20796">MKKTKKQIKAWDDYRLSLLLEKSKSDDHFEKYITIIASGALGLTITFIDKISPLENAICIWIISIGWFLLTTTLFINLLSHYIASKNNTKAVQDIDDEKEYDEIVSGINSRNKKMNRLNLASIYTLAIGLFCILIYTSINAYNGKKNHITTETQDEYKTKSCTKSAESKRQNDTITNISIKQ</sequence>
<dbReference type="OrthoDB" id="1441100at2"/>
<protein>
    <submittedName>
        <fullName evidence="2">Uncharacterized protein</fullName>
    </submittedName>
</protein>
<proteinExistence type="predicted"/>
<gene>
    <name evidence="2" type="ORF">FUA26_01230</name>
</gene>
<dbReference type="AlphaFoldDB" id="A0A5C7B1T4"/>
<dbReference type="EMBL" id="VOSC01000005">
    <property type="protein sequence ID" value="TXE15160.1"/>
    <property type="molecule type" value="Genomic_DNA"/>
</dbReference>
<keyword evidence="1" id="KW-0472">Membrane</keyword>
<evidence type="ECO:0000313" key="2">
    <source>
        <dbReference type="EMBL" id="TXE15160.1"/>
    </source>
</evidence>
<comment type="caution">
    <text evidence="2">The sequence shown here is derived from an EMBL/GenBank/DDBJ whole genome shotgun (WGS) entry which is preliminary data.</text>
</comment>
<feature type="transmembrane region" description="Helical" evidence="1">
    <location>
        <begin position="32"/>
        <end position="48"/>
    </location>
</feature>
<dbReference type="Proteomes" id="UP000321790">
    <property type="component" value="Unassembled WGS sequence"/>
</dbReference>
<keyword evidence="1" id="KW-0812">Transmembrane</keyword>
<keyword evidence="3" id="KW-1185">Reference proteome</keyword>
<keyword evidence="1" id="KW-1133">Transmembrane helix</keyword>
<name>A0A5C7B1T4_9FLAO</name>
<feature type="transmembrane region" description="Helical" evidence="1">
    <location>
        <begin position="60"/>
        <end position="80"/>
    </location>
</feature>
<reference evidence="3" key="1">
    <citation type="submission" date="2019-08" db="EMBL/GenBank/DDBJ databases">
        <title>Seonamhaeicola sediminis sp. nov., isolated from marine sediment.</title>
        <authorList>
            <person name="Cao W.R."/>
        </authorList>
    </citation>
    <scope>NUCLEOTIDE SEQUENCE [LARGE SCALE GENOMIC DNA]</scope>
    <source>
        <strain evidence="3">Gy8</strain>
    </source>
</reference>
<organism evidence="2 3">
    <name type="scientific">Seonamhaeicola algicola</name>
    <dbReference type="NCBI Taxonomy" id="1719036"/>
    <lineage>
        <taxon>Bacteria</taxon>
        <taxon>Pseudomonadati</taxon>
        <taxon>Bacteroidota</taxon>
        <taxon>Flavobacteriia</taxon>
        <taxon>Flavobacteriales</taxon>
        <taxon>Flavobacteriaceae</taxon>
    </lineage>
</organism>
<evidence type="ECO:0000313" key="3">
    <source>
        <dbReference type="Proteomes" id="UP000321790"/>
    </source>
</evidence>
<feature type="transmembrane region" description="Helical" evidence="1">
    <location>
        <begin position="118"/>
        <end position="139"/>
    </location>
</feature>
<accession>A0A5C7B1T4</accession>
<evidence type="ECO:0000256" key="1">
    <source>
        <dbReference type="SAM" id="Phobius"/>
    </source>
</evidence>
<dbReference type="RefSeq" id="WP_106688407.1">
    <property type="nucleotide sequence ID" value="NZ_VOSC01000005.1"/>
</dbReference>